<dbReference type="Pfam" id="PF13560">
    <property type="entry name" value="HTH_31"/>
    <property type="match status" value="1"/>
</dbReference>
<evidence type="ECO:0000259" key="1">
    <source>
        <dbReference type="PROSITE" id="PS50943"/>
    </source>
</evidence>
<dbReference type="GO" id="GO:0003677">
    <property type="term" value="F:DNA binding"/>
    <property type="evidence" value="ECO:0007669"/>
    <property type="project" value="InterPro"/>
</dbReference>
<dbReference type="PROSITE" id="PS50943">
    <property type="entry name" value="HTH_CROC1"/>
    <property type="match status" value="1"/>
</dbReference>
<name>A0AAC9HW64_9PSEU</name>
<protein>
    <submittedName>
        <fullName evidence="2">DNA binding protein with helix-turn-helix domain</fullName>
    </submittedName>
</protein>
<evidence type="ECO:0000313" key="2">
    <source>
        <dbReference type="EMBL" id="AOS65600.1"/>
    </source>
</evidence>
<dbReference type="CDD" id="cd00093">
    <property type="entry name" value="HTH_XRE"/>
    <property type="match status" value="1"/>
</dbReference>
<dbReference type="SMART" id="SM00530">
    <property type="entry name" value="HTH_XRE"/>
    <property type="match status" value="1"/>
</dbReference>
<dbReference type="Proteomes" id="UP000095210">
    <property type="component" value="Chromosome"/>
</dbReference>
<feature type="domain" description="HTH cro/C1-type" evidence="1">
    <location>
        <begin position="14"/>
        <end position="68"/>
    </location>
</feature>
<reference evidence="3" key="1">
    <citation type="submission" date="2016-03" db="EMBL/GenBank/DDBJ databases">
        <title>Complete genome sequence of the type strain Actinoalloteichus hymeniacidonis DSM 45092.</title>
        <authorList>
            <person name="Schaffert L."/>
            <person name="Albersmeier A."/>
            <person name="Winkler A."/>
            <person name="Kalinowski J."/>
            <person name="Zotchev S."/>
            <person name="Ruckert C."/>
        </authorList>
    </citation>
    <scope>NUCLEOTIDE SEQUENCE [LARGE SCALE GENOMIC DNA]</scope>
    <source>
        <strain evidence="3">HPA177(T) (DSM 45092(T))</strain>
    </source>
</reference>
<dbReference type="SUPFAM" id="SSF47413">
    <property type="entry name" value="lambda repressor-like DNA-binding domains"/>
    <property type="match status" value="1"/>
</dbReference>
<evidence type="ECO:0000313" key="3">
    <source>
        <dbReference type="Proteomes" id="UP000095210"/>
    </source>
</evidence>
<dbReference type="InterPro" id="IPR010982">
    <property type="entry name" value="Lambda_DNA-bd_dom_sf"/>
</dbReference>
<dbReference type="InterPro" id="IPR001387">
    <property type="entry name" value="Cro/C1-type_HTH"/>
</dbReference>
<dbReference type="Gene3D" id="1.10.260.40">
    <property type="entry name" value="lambda repressor-like DNA-binding domains"/>
    <property type="match status" value="1"/>
</dbReference>
<dbReference type="AlphaFoldDB" id="A0AAC9HW64"/>
<proteinExistence type="predicted"/>
<dbReference type="EMBL" id="CP014859">
    <property type="protein sequence ID" value="AOS65600.1"/>
    <property type="molecule type" value="Genomic_DNA"/>
</dbReference>
<sequence length="421" mass="45258">MQHQTTTSLFALALRRTRESAGASLSALARKAGYHPSTLSKIENGQRDASRDLAEDLDTALKAQGALLKVWHAARSTTDTDVSLIWVLIPTSEGVSPMALSRRDLVAAILAAAGGAAMAAPPSALATTTNPSPETILGMRRLLEEFWRLGRITDPATLIPSLTGQISTIGTFAPNATGSVRTDLFGLGARFAEYLAYMFEEIDDRSAARYWIDRGEQMARAAADVEMAAYMWVRRSRVLASDRSTAEAIAAAQRARSASVGPSLRTVSLLREAEGLAQRGEDTRAHRALDAAAEFHIVADPAEGTWCSRTVPGVVEVVRARVLVDLGRPGDAAEVLDGQLPMIPATSRRQRMRYGLLLALARSREGEHEEAIRLTRVALDEGMGVRSAEARALAVELRESLAWSDASGARALRRDLAALPG</sequence>
<organism evidence="2 3">
    <name type="scientific">Actinoalloteichus hymeniacidonis</name>
    <dbReference type="NCBI Taxonomy" id="340345"/>
    <lineage>
        <taxon>Bacteria</taxon>
        <taxon>Bacillati</taxon>
        <taxon>Actinomycetota</taxon>
        <taxon>Actinomycetes</taxon>
        <taxon>Pseudonocardiales</taxon>
        <taxon>Pseudonocardiaceae</taxon>
        <taxon>Actinoalloteichus</taxon>
    </lineage>
</organism>
<dbReference type="RefSeq" id="WP_184285074.1">
    <property type="nucleotide sequence ID" value="NZ_JACHIS010000001.1"/>
</dbReference>
<accession>A0AAC9HW64</accession>
<keyword evidence="3" id="KW-1185">Reference proteome</keyword>
<dbReference type="KEGG" id="ahm:TL08_24110"/>
<gene>
    <name evidence="2" type="ORF">TL08_24110</name>
</gene>